<organism evidence="3 4">
    <name type="scientific">Helicobacter ibis</name>
    <dbReference type="NCBI Taxonomy" id="2962633"/>
    <lineage>
        <taxon>Bacteria</taxon>
        <taxon>Pseudomonadati</taxon>
        <taxon>Campylobacterota</taxon>
        <taxon>Epsilonproteobacteria</taxon>
        <taxon>Campylobacterales</taxon>
        <taxon>Helicobacteraceae</taxon>
        <taxon>Helicobacter</taxon>
    </lineage>
</organism>
<feature type="chain" id="PRO_5045132304" description="Periplasmic protein" evidence="2">
    <location>
        <begin position="17"/>
        <end position="102"/>
    </location>
</feature>
<feature type="region of interest" description="Disordered" evidence="1">
    <location>
        <begin position="68"/>
        <end position="102"/>
    </location>
</feature>
<name>A0ABT4VD21_9HELI</name>
<gene>
    <name evidence="3" type="ORF">PF021_02815</name>
</gene>
<evidence type="ECO:0008006" key="5">
    <source>
        <dbReference type="Google" id="ProtNLM"/>
    </source>
</evidence>
<protein>
    <recommendedName>
        <fullName evidence="5">Periplasmic protein</fullName>
    </recommendedName>
</protein>
<proteinExistence type="predicted"/>
<dbReference type="RefSeq" id="WP_271020886.1">
    <property type="nucleotide sequence ID" value="NZ_JAQHXR010000001.1"/>
</dbReference>
<evidence type="ECO:0000256" key="1">
    <source>
        <dbReference type="SAM" id="MobiDB-lite"/>
    </source>
</evidence>
<dbReference type="Proteomes" id="UP001210261">
    <property type="component" value="Unassembled WGS sequence"/>
</dbReference>
<evidence type="ECO:0000313" key="3">
    <source>
        <dbReference type="EMBL" id="MDA3968603.1"/>
    </source>
</evidence>
<comment type="caution">
    <text evidence="3">The sequence shown here is derived from an EMBL/GenBank/DDBJ whole genome shotgun (WGS) entry which is preliminary data.</text>
</comment>
<reference evidence="3 4" key="1">
    <citation type="submission" date="2023-01" db="EMBL/GenBank/DDBJ databases">
        <title>Description of Helicobacter ibis sp. nov. isolated from faecal droppings of black-faced ibis (Theristicus melanopis).</title>
        <authorList>
            <person name="Lopez-Cantillo M."/>
            <person name="Vidal-Veuthey B."/>
            <person name="Mella A."/>
            <person name="De La Haba R."/>
            <person name="Collado L."/>
        </authorList>
    </citation>
    <scope>NUCLEOTIDE SEQUENCE [LARGE SCALE GENOMIC DNA]</scope>
    <source>
        <strain evidence="3 4">A82</strain>
    </source>
</reference>
<evidence type="ECO:0000256" key="2">
    <source>
        <dbReference type="SAM" id="SignalP"/>
    </source>
</evidence>
<sequence>MKFLMIFSVFSALLFADNFIQTTPKTPDMKVSPLTPEDKSFKTELSKYPKGTAFFIDGKTGRIIKTTKQALPSYKQQTKKPKPATKPKKIPYEMQEERIQLM</sequence>
<keyword evidence="4" id="KW-1185">Reference proteome</keyword>
<keyword evidence="2" id="KW-0732">Signal</keyword>
<accession>A0ABT4VD21</accession>
<feature type="compositionally biased region" description="Basic residues" evidence="1">
    <location>
        <begin position="77"/>
        <end position="89"/>
    </location>
</feature>
<dbReference type="EMBL" id="JAQHXR010000001">
    <property type="protein sequence ID" value="MDA3968603.1"/>
    <property type="molecule type" value="Genomic_DNA"/>
</dbReference>
<feature type="signal peptide" evidence="2">
    <location>
        <begin position="1"/>
        <end position="16"/>
    </location>
</feature>
<evidence type="ECO:0000313" key="4">
    <source>
        <dbReference type="Proteomes" id="UP001210261"/>
    </source>
</evidence>